<comment type="subcellular location">
    <subcellularLocation>
        <location evidence="1">Cytoplasm</location>
    </subcellularLocation>
    <subcellularLocation>
        <location evidence="6">Nucleus</location>
    </subcellularLocation>
</comment>
<feature type="domain" description="Bromo" evidence="10">
    <location>
        <begin position="733"/>
        <end position="803"/>
    </location>
</feature>
<keyword evidence="12" id="KW-1185">Reference proteome</keyword>
<dbReference type="Proteomes" id="UP000002280">
    <property type="component" value="Chromosome 8"/>
</dbReference>
<dbReference type="CDD" id="cd05509">
    <property type="entry name" value="Bromo_gcn5_like"/>
    <property type="match status" value="1"/>
</dbReference>
<dbReference type="Pfam" id="PF06466">
    <property type="entry name" value="PCAF_N"/>
    <property type="match status" value="1"/>
</dbReference>
<dbReference type="InterPro" id="IPR016376">
    <property type="entry name" value="GCN5/PCAF"/>
</dbReference>
<evidence type="ECO:0000256" key="6">
    <source>
        <dbReference type="PIRNR" id="PIRNR003048"/>
    </source>
</evidence>
<dbReference type="Ensembl" id="ENSMODT00000071672.1">
    <property type="protein sequence ID" value="ENSMODP00000055248.1"/>
    <property type="gene ID" value="ENSMODG00000014806.4"/>
</dbReference>
<keyword evidence="4 8" id="KW-0103">Bromodomain</keyword>
<evidence type="ECO:0000256" key="1">
    <source>
        <dbReference type="ARBA" id="ARBA00004496"/>
    </source>
</evidence>
<dbReference type="PIRSF" id="PIRSF003048">
    <property type="entry name" value="Histone_acetylase_PCAF"/>
    <property type="match status" value="1"/>
</dbReference>
<dbReference type="InterPro" id="IPR009464">
    <property type="entry name" value="PCAF_N"/>
</dbReference>
<dbReference type="GO" id="GO:0005737">
    <property type="term" value="C:cytoplasm"/>
    <property type="evidence" value="ECO:0007669"/>
    <property type="project" value="UniProtKB-SubCell"/>
</dbReference>
<dbReference type="EC" id="2.3.1.48" evidence="6"/>
<keyword evidence="3 6" id="KW-0808">Transferase</keyword>
<dbReference type="PRINTS" id="PR00503">
    <property type="entry name" value="BROMODOMAIN"/>
</dbReference>
<dbReference type="InterPro" id="IPR018359">
    <property type="entry name" value="Bromodomain_CS"/>
</dbReference>
<protein>
    <recommendedName>
        <fullName evidence="6">Histone acetyltransferase</fullName>
        <ecNumber evidence="6">2.3.1.48</ecNumber>
    </recommendedName>
</protein>
<evidence type="ECO:0000313" key="11">
    <source>
        <dbReference type="Ensembl" id="ENSMODP00000055248.1"/>
    </source>
</evidence>
<comment type="similarity">
    <text evidence="6">Belongs to the acetyltransferase family. GCN5 subfamily.</text>
</comment>
<dbReference type="PROSITE" id="PS00633">
    <property type="entry name" value="BROMODOMAIN_1"/>
    <property type="match status" value="1"/>
</dbReference>
<dbReference type="SUPFAM" id="SSF47370">
    <property type="entry name" value="Bromodomain"/>
    <property type="match status" value="1"/>
</dbReference>
<reference evidence="11" key="3">
    <citation type="submission" date="2025-09" db="UniProtKB">
        <authorList>
            <consortium name="Ensembl"/>
        </authorList>
    </citation>
    <scope>IDENTIFICATION</scope>
</reference>
<keyword evidence="6" id="KW-0804">Transcription</keyword>
<dbReference type="Bgee" id="ENSMODG00000014806">
    <property type="expression patterns" value="Expressed in blood and 17 other cell types or tissues"/>
</dbReference>
<accession>A0A5F8H5Q1</accession>
<dbReference type="GO" id="GO:0004402">
    <property type="term" value="F:histone acetyltransferase activity"/>
    <property type="evidence" value="ECO:0007669"/>
    <property type="project" value="UniProtKB-UniRule"/>
</dbReference>
<dbReference type="PROSITE" id="PS50014">
    <property type="entry name" value="BROMODOMAIN_2"/>
    <property type="match status" value="1"/>
</dbReference>
<keyword evidence="5 6" id="KW-0012">Acyltransferase</keyword>
<dbReference type="InterPro" id="IPR036427">
    <property type="entry name" value="Bromodomain-like_sf"/>
</dbReference>
<dbReference type="PANTHER" id="PTHR45750">
    <property type="entry name" value="GH11602P"/>
    <property type="match status" value="1"/>
</dbReference>
<sequence length="825" mass="91489">MSETGGAGPAGGGGGGGSGGAGGQPQQQPPPPPPQPPPVPLPPPLPLPPQGSPAAGGGPARAAASAAAASSPAPVPAGAGPGASSGPAAAAAESPGVGSGASTARIAVKKAQLRSAPRAKKLEKLGVYSSCKAEESCKCNGWKNPNPPPTPPRADLQQIIVNLTESCRSCSHALAAHVSHLENVAEEEMNRLLGIVLDVEYLFTCVHKEEDADTKQVYFYLFKLLRKCILQMGKPVVEGSLESPPFEKPSIEQGVNNFVQYKFSHLPSKERQTIVELAKMFLNRINYWHLETPSQRRQRSPNDDVAGYKVNYTRWLCYCHVPQFCDSLPRYETTQVFGRTLLRSVFTVMRRQLLEQARQEKDKLPLEKRTLILTHFPKFLSMLEEEVYSQSSPIWDPDFLTASSRASQLGIQTVINPPPVARTVSYNGSPSSLEQPIGGSMSPVCKVSSGLEGNRGEKRKMNDLHSLEEAKRPRVVGDIPLELINEVMSTITDPAAMLGPETNFLSAHSARDEAARLEERRGVIEFHVVGNSLNQKPNKKILMWLVGLQNVFSHQLPRMPKEYITRLVFDPKHKTLALIKDGRVIGGICFRMFPSQGFTEIVFCAVTSNEQVKGFSKDIKVPKTKYVGYIKDYEGATLMGCELNPRIPYTEFSVIIKKQKEIIKKLIERKQAQIRKVYPGLSCFKDGVRQIPIESIPGIRETGWKPSGKERGKEPKDPDQLYSTLKNILQQVKSHQSAWPFMEPVKRTEAPGYYEVIRFPMDLKTMSERLKNRYYVSKKLFMADLQRVFTNCKEYNPPESEYYKCANILEKFFFTKIKEAGLIDK</sequence>
<dbReference type="GeneTree" id="ENSGT00940000154995"/>
<dbReference type="GO" id="GO:0006355">
    <property type="term" value="P:regulation of DNA-templated transcription"/>
    <property type="evidence" value="ECO:0007669"/>
    <property type="project" value="InterPro"/>
</dbReference>
<dbReference type="InterPro" id="IPR016181">
    <property type="entry name" value="Acyl_CoA_acyltransferase"/>
</dbReference>
<keyword evidence="2" id="KW-0963">Cytoplasm</keyword>
<gene>
    <name evidence="11" type="primary">KAT2B</name>
</gene>
<evidence type="ECO:0000256" key="3">
    <source>
        <dbReference type="ARBA" id="ARBA00022679"/>
    </source>
</evidence>
<keyword evidence="6" id="KW-0539">Nucleus</keyword>
<dbReference type="FunFam" id="1.20.920.10:FF:000014">
    <property type="entry name" value="Histone acetyltransferase KAT2B"/>
    <property type="match status" value="1"/>
</dbReference>
<name>A0A5F8H5Q1_MONDO</name>
<evidence type="ECO:0000256" key="8">
    <source>
        <dbReference type="PROSITE-ProRule" id="PRU00035"/>
    </source>
</evidence>
<evidence type="ECO:0000313" key="12">
    <source>
        <dbReference type="Proteomes" id="UP000002280"/>
    </source>
</evidence>
<evidence type="ECO:0000256" key="7">
    <source>
        <dbReference type="PIRSR" id="PIRSR003048-1"/>
    </source>
</evidence>
<feature type="region of interest" description="Disordered" evidence="9">
    <location>
        <begin position="699"/>
        <end position="718"/>
    </location>
</feature>
<dbReference type="Gene3D" id="3.40.630.30">
    <property type="match status" value="2"/>
</dbReference>
<evidence type="ECO:0000256" key="4">
    <source>
        <dbReference type="ARBA" id="ARBA00023117"/>
    </source>
</evidence>
<feature type="compositionally biased region" description="Pro residues" evidence="9">
    <location>
        <begin position="27"/>
        <end position="51"/>
    </location>
</feature>
<reference evidence="11 12" key="1">
    <citation type="journal article" date="2007" name="Nature">
        <title>Genome of the marsupial Monodelphis domestica reveals innovation in non-coding sequences.</title>
        <authorList>
            <person name="Mikkelsen T.S."/>
            <person name="Wakefield M.J."/>
            <person name="Aken B."/>
            <person name="Amemiya C.T."/>
            <person name="Chang J.L."/>
            <person name="Duke S."/>
            <person name="Garber M."/>
            <person name="Gentles A.J."/>
            <person name="Goodstadt L."/>
            <person name="Heger A."/>
            <person name="Jurka J."/>
            <person name="Kamal M."/>
            <person name="Mauceli E."/>
            <person name="Searle S.M."/>
            <person name="Sharpe T."/>
            <person name="Baker M.L."/>
            <person name="Batzer M.A."/>
            <person name="Benos P.V."/>
            <person name="Belov K."/>
            <person name="Clamp M."/>
            <person name="Cook A."/>
            <person name="Cuff J."/>
            <person name="Das R."/>
            <person name="Davidow L."/>
            <person name="Deakin J.E."/>
            <person name="Fazzari M.J."/>
            <person name="Glass J.L."/>
            <person name="Grabherr M."/>
            <person name="Greally J.M."/>
            <person name="Gu W."/>
            <person name="Hore T.A."/>
            <person name="Huttley G.A."/>
            <person name="Kleber M."/>
            <person name="Jirtle R.L."/>
            <person name="Koina E."/>
            <person name="Lee J.T."/>
            <person name="Mahony S."/>
            <person name="Marra M.A."/>
            <person name="Miller R.D."/>
            <person name="Nicholls R.D."/>
            <person name="Oda M."/>
            <person name="Papenfuss A.T."/>
            <person name="Parra Z.E."/>
            <person name="Pollock D.D."/>
            <person name="Ray D.A."/>
            <person name="Schein J.E."/>
            <person name="Speed T.P."/>
            <person name="Thompson K."/>
            <person name="VandeBerg J.L."/>
            <person name="Wade C.M."/>
            <person name="Walker J.A."/>
            <person name="Waters P.D."/>
            <person name="Webber C."/>
            <person name="Weidman J.R."/>
            <person name="Xie X."/>
            <person name="Zody M.C."/>
            <person name="Baldwin J."/>
            <person name="Abdouelleil A."/>
            <person name="Abdulkadir J."/>
            <person name="Abebe A."/>
            <person name="Abera B."/>
            <person name="Abreu J."/>
            <person name="Acer S.C."/>
            <person name="Aftuck L."/>
            <person name="Alexander A."/>
            <person name="An P."/>
            <person name="Anderson E."/>
            <person name="Anderson S."/>
            <person name="Arachi H."/>
            <person name="Azer M."/>
            <person name="Bachantsang P."/>
            <person name="Barry A."/>
            <person name="Bayul T."/>
            <person name="Berlin A."/>
            <person name="Bessette D."/>
            <person name="Bloom T."/>
            <person name="Bloom T."/>
            <person name="Boguslavskiy L."/>
            <person name="Bonnet C."/>
            <person name="Boukhgalter B."/>
            <person name="Bourzgui I."/>
            <person name="Brown A."/>
            <person name="Cahill P."/>
            <person name="Channer S."/>
            <person name="Cheshatsang Y."/>
            <person name="Chuda L."/>
            <person name="Citroen M."/>
            <person name="Collymore A."/>
            <person name="Cooke P."/>
            <person name="Costello M."/>
            <person name="D'Aco K."/>
            <person name="Daza R."/>
            <person name="De Haan G."/>
            <person name="DeGray S."/>
            <person name="DeMaso C."/>
            <person name="Dhargay N."/>
            <person name="Dooley K."/>
            <person name="Dooley E."/>
            <person name="Doricent M."/>
            <person name="Dorje P."/>
            <person name="Dorjee K."/>
            <person name="Dupes A."/>
            <person name="Elong R."/>
            <person name="Falk J."/>
            <person name="Farina A."/>
            <person name="Faro S."/>
            <person name="Ferguson D."/>
            <person name="Fisher S."/>
            <person name="Foley C.D."/>
            <person name="Franke A."/>
            <person name="Friedrich D."/>
            <person name="Gadbois L."/>
            <person name="Gearin G."/>
            <person name="Gearin C.R."/>
            <person name="Giannoukos G."/>
            <person name="Goode T."/>
            <person name="Graham J."/>
            <person name="Grandbois E."/>
            <person name="Grewal S."/>
            <person name="Gyaltsen K."/>
            <person name="Hafez N."/>
            <person name="Hagos B."/>
            <person name="Hall J."/>
            <person name="Henson C."/>
            <person name="Hollinger A."/>
            <person name="Honan T."/>
            <person name="Huard M.D."/>
            <person name="Hughes L."/>
            <person name="Hurhula B."/>
            <person name="Husby M.E."/>
            <person name="Kamat A."/>
            <person name="Kanga B."/>
            <person name="Kashin S."/>
            <person name="Khazanovich D."/>
            <person name="Kisner P."/>
            <person name="Lance K."/>
            <person name="Lara M."/>
            <person name="Lee W."/>
            <person name="Lennon N."/>
            <person name="Letendre F."/>
            <person name="LeVine R."/>
            <person name="Lipovsky A."/>
            <person name="Liu X."/>
            <person name="Liu J."/>
            <person name="Liu S."/>
            <person name="Lokyitsang T."/>
            <person name="Lokyitsang Y."/>
            <person name="Lubonja R."/>
            <person name="Lui A."/>
            <person name="MacDonald P."/>
            <person name="Magnisalis V."/>
            <person name="Maru K."/>
            <person name="Matthews C."/>
            <person name="McCusker W."/>
            <person name="McDonough S."/>
            <person name="Mehta T."/>
            <person name="Meldrim J."/>
            <person name="Meneus L."/>
            <person name="Mihai O."/>
            <person name="Mihalev A."/>
            <person name="Mihova T."/>
            <person name="Mittelman R."/>
            <person name="Mlenga V."/>
            <person name="Montmayeur A."/>
            <person name="Mulrain L."/>
            <person name="Navidi A."/>
            <person name="Naylor J."/>
            <person name="Negash T."/>
            <person name="Nguyen T."/>
            <person name="Nguyen N."/>
            <person name="Nicol R."/>
            <person name="Norbu C."/>
            <person name="Norbu N."/>
            <person name="Novod N."/>
            <person name="O'Neill B."/>
            <person name="Osman S."/>
            <person name="Markiewicz E."/>
            <person name="Oyono O.L."/>
            <person name="Patti C."/>
            <person name="Phunkhang P."/>
            <person name="Pierre F."/>
            <person name="Priest M."/>
            <person name="Raghuraman S."/>
            <person name="Rege F."/>
            <person name="Reyes R."/>
            <person name="Rise C."/>
            <person name="Rogov P."/>
            <person name="Ross K."/>
            <person name="Ryan E."/>
            <person name="Settipalli S."/>
            <person name="Shea T."/>
            <person name="Sherpa N."/>
            <person name="Shi L."/>
            <person name="Shih D."/>
            <person name="Sparrow T."/>
            <person name="Spaulding J."/>
            <person name="Stalker J."/>
            <person name="Stange-Thomann N."/>
            <person name="Stavropoulos S."/>
            <person name="Stone C."/>
            <person name="Strader C."/>
            <person name="Tesfaye S."/>
            <person name="Thomson T."/>
            <person name="Thoulutsang Y."/>
            <person name="Thoulutsang D."/>
            <person name="Topham K."/>
            <person name="Topping I."/>
            <person name="Tsamla T."/>
            <person name="Vassiliev H."/>
            <person name="Vo A."/>
            <person name="Wangchuk T."/>
            <person name="Wangdi T."/>
            <person name="Weiand M."/>
            <person name="Wilkinson J."/>
            <person name="Wilson A."/>
            <person name="Yadav S."/>
            <person name="Young G."/>
            <person name="Yu Q."/>
            <person name="Zembek L."/>
            <person name="Zhong D."/>
            <person name="Zimmer A."/>
            <person name="Zwirko Z."/>
            <person name="Jaffe D.B."/>
            <person name="Alvarez P."/>
            <person name="Brockman W."/>
            <person name="Butler J."/>
            <person name="Chin C."/>
            <person name="Gnerre S."/>
            <person name="MacCallum I."/>
            <person name="Graves J.A."/>
            <person name="Ponting C.P."/>
            <person name="Breen M."/>
            <person name="Samollow P.B."/>
            <person name="Lander E.S."/>
            <person name="Lindblad-Toh K."/>
        </authorList>
    </citation>
    <scope>NUCLEOTIDE SEQUENCE [LARGE SCALE GENOMIC DNA]</scope>
</reference>
<dbReference type="PANTHER" id="PTHR45750:SF2">
    <property type="entry name" value="HISTONE ACETYLTRANSFERASE KAT2B"/>
    <property type="match status" value="1"/>
</dbReference>
<comment type="catalytic activity">
    <reaction evidence="6">
        <text>L-lysyl-[protein] + acetyl-CoA = N(6)-acetyl-L-lysyl-[protein] + CoA + H(+)</text>
        <dbReference type="Rhea" id="RHEA:45948"/>
        <dbReference type="Rhea" id="RHEA-COMP:9752"/>
        <dbReference type="Rhea" id="RHEA-COMP:10731"/>
        <dbReference type="ChEBI" id="CHEBI:15378"/>
        <dbReference type="ChEBI" id="CHEBI:29969"/>
        <dbReference type="ChEBI" id="CHEBI:57287"/>
        <dbReference type="ChEBI" id="CHEBI:57288"/>
        <dbReference type="ChEBI" id="CHEBI:61930"/>
        <dbReference type="EC" id="2.3.1.48"/>
    </reaction>
</comment>
<dbReference type="SMART" id="SM00297">
    <property type="entry name" value="BROMO"/>
    <property type="match status" value="1"/>
</dbReference>
<evidence type="ECO:0000256" key="9">
    <source>
        <dbReference type="SAM" id="MobiDB-lite"/>
    </source>
</evidence>
<dbReference type="InterPro" id="IPR001487">
    <property type="entry name" value="Bromodomain"/>
</dbReference>
<dbReference type="SUPFAM" id="SSF55729">
    <property type="entry name" value="Acyl-CoA N-acyltransferases (Nat)"/>
    <property type="match status" value="1"/>
</dbReference>
<dbReference type="Gene3D" id="1.20.920.10">
    <property type="entry name" value="Bromodomain-like"/>
    <property type="match status" value="1"/>
</dbReference>
<dbReference type="GO" id="GO:0005634">
    <property type="term" value="C:nucleus"/>
    <property type="evidence" value="ECO:0007669"/>
    <property type="project" value="UniProtKB-SubCell"/>
</dbReference>
<dbReference type="AlphaFoldDB" id="A0A5F8H5Q1"/>
<evidence type="ECO:0000256" key="5">
    <source>
        <dbReference type="ARBA" id="ARBA00023315"/>
    </source>
</evidence>
<feature type="compositionally biased region" description="Gly residues" evidence="9">
    <location>
        <begin position="1"/>
        <end position="23"/>
    </location>
</feature>
<organism evidence="11 12">
    <name type="scientific">Monodelphis domestica</name>
    <name type="common">Gray short-tailed opossum</name>
    <dbReference type="NCBI Taxonomy" id="13616"/>
    <lineage>
        <taxon>Eukaryota</taxon>
        <taxon>Metazoa</taxon>
        <taxon>Chordata</taxon>
        <taxon>Craniata</taxon>
        <taxon>Vertebrata</taxon>
        <taxon>Euteleostomi</taxon>
        <taxon>Mammalia</taxon>
        <taxon>Metatheria</taxon>
        <taxon>Didelphimorphia</taxon>
        <taxon>Didelphidae</taxon>
        <taxon>Monodelphis</taxon>
    </lineage>
</organism>
<evidence type="ECO:0000259" key="10">
    <source>
        <dbReference type="PROSITE" id="PS50014"/>
    </source>
</evidence>
<feature type="active site" description="Proton donor/acceptor" evidence="7">
    <location>
        <position position="600"/>
    </location>
</feature>
<keyword evidence="6" id="KW-0805">Transcription regulation</keyword>
<evidence type="ECO:0000256" key="2">
    <source>
        <dbReference type="ARBA" id="ARBA00022490"/>
    </source>
</evidence>
<feature type="region of interest" description="Disordered" evidence="9">
    <location>
        <begin position="1"/>
        <end position="100"/>
    </location>
</feature>
<proteinExistence type="inferred from homology"/>
<feature type="compositionally biased region" description="Basic and acidic residues" evidence="9">
    <location>
        <begin position="707"/>
        <end position="718"/>
    </location>
</feature>
<dbReference type="InterPro" id="IPR037800">
    <property type="entry name" value="GCN5"/>
</dbReference>
<feature type="compositionally biased region" description="Low complexity" evidence="9">
    <location>
        <begin position="60"/>
        <end position="100"/>
    </location>
</feature>
<dbReference type="Pfam" id="PF00439">
    <property type="entry name" value="Bromodomain"/>
    <property type="match status" value="1"/>
</dbReference>
<reference evidence="11" key="2">
    <citation type="submission" date="2025-08" db="UniProtKB">
        <authorList>
            <consortium name="Ensembl"/>
        </authorList>
    </citation>
    <scope>IDENTIFICATION</scope>
</reference>